<dbReference type="OrthoDB" id="9780358at2"/>
<proteinExistence type="predicted"/>
<feature type="transmembrane region" description="Helical" evidence="7">
    <location>
        <begin position="483"/>
        <end position="506"/>
    </location>
</feature>
<dbReference type="SUPFAM" id="SSF82866">
    <property type="entry name" value="Multidrug efflux transporter AcrB transmembrane domain"/>
    <property type="match status" value="2"/>
</dbReference>
<feature type="compositionally biased region" description="Gly residues" evidence="6">
    <location>
        <begin position="131"/>
        <end position="140"/>
    </location>
</feature>
<dbReference type="Proteomes" id="UP000295096">
    <property type="component" value="Unassembled WGS sequence"/>
</dbReference>
<protein>
    <recommendedName>
        <fullName evidence="8">Membrane transport protein MMPL domain-containing protein</fullName>
    </recommendedName>
</protein>
<reference evidence="9 10" key="1">
    <citation type="journal article" date="2016" name="J. Microbiol.">
        <title>Dankookia rubra gen. nov., sp. nov., an alphaproteobacterium isolated from sediment of a shallow stream.</title>
        <authorList>
            <person name="Kim W.H."/>
            <person name="Kim D.H."/>
            <person name="Kang K."/>
            <person name="Ahn T.Y."/>
        </authorList>
    </citation>
    <scope>NUCLEOTIDE SEQUENCE [LARGE SCALE GENOMIC DNA]</scope>
    <source>
        <strain evidence="9 10">JCM30602</strain>
    </source>
</reference>
<keyword evidence="3 7" id="KW-0812">Transmembrane</keyword>
<feature type="transmembrane region" description="Helical" evidence="7">
    <location>
        <begin position="851"/>
        <end position="871"/>
    </location>
</feature>
<feature type="compositionally biased region" description="Low complexity" evidence="6">
    <location>
        <begin position="172"/>
        <end position="183"/>
    </location>
</feature>
<keyword evidence="2" id="KW-1003">Cell membrane</keyword>
<keyword evidence="4 7" id="KW-1133">Transmembrane helix</keyword>
<dbReference type="PANTHER" id="PTHR33406:SF13">
    <property type="entry name" value="MEMBRANE PROTEIN YDFJ"/>
    <property type="match status" value="1"/>
</dbReference>
<feature type="transmembrane region" description="Helical" evidence="7">
    <location>
        <begin position="459"/>
        <end position="476"/>
    </location>
</feature>
<feature type="transmembrane region" description="Helical" evidence="7">
    <location>
        <begin position="961"/>
        <end position="983"/>
    </location>
</feature>
<feature type="transmembrane region" description="Helical" evidence="7">
    <location>
        <begin position="902"/>
        <end position="922"/>
    </location>
</feature>
<feature type="transmembrane region" description="Helical" evidence="7">
    <location>
        <begin position="628"/>
        <end position="648"/>
    </location>
</feature>
<evidence type="ECO:0000256" key="6">
    <source>
        <dbReference type="SAM" id="MobiDB-lite"/>
    </source>
</evidence>
<dbReference type="InterPro" id="IPR050545">
    <property type="entry name" value="Mycobact_MmpL"/>
</dbReference>
<feature type="transmembrane region" description="Helical" evidence="7">
    <location>
        <begin position="934"/>
        <end position="955"/>
    </location>
</feature>
<dbReference type="Pfam" id="PF03176">
    <property type="entry name" value="MMPL"/>
    <property type="match status" value="1"/>
</dbReference>
<feature type="compositionally biased region" description="Basic and acidic residues" evidence="6">
    <location>
        <begin position="70"/>
        <end position="86"/>
    </location>
</feature>
<organism evidence="9 10">
    <name type="scientific">Dankookia rubra</name>
    <dbReference type="NCBI Taxonomy" id="1442381"/>
    <lineage>
        <taxon>Bacteria</taxon>
        <taxon>Pseudomonadati</taxon>
        <taxon>Pseudomonadota</taxon>
        <taxon>Alphaproteobacteria</taxon>
        <taxon>Acetobacterales</taxon>
        <taxon>Roseomonadaceae</taxon>
        <taxon>Dankookia</taxon>
    </lineage>
</organism>
<feature type="compositionally biased region" description="Basic residues" evidence="6">
    <location>
        <begin position="184"/>
        <end position="193"/>
    </location>
</feature>
<evidence type="ECO:0000256" key="4">
    <source>
        <dbReference type="ARBA" id="ARBA00022989"/>
    </source>
</evidence>
<sequence length="989" mass="100263">MPSGSRRSAASTLTIGSTSTISGGGTRHEPARLLVAGPAALGTGTGAAAGFRGADAPLRRAARIPRHLHRGEGDPRARPAAAEHRAARLAGARPAGEADHQPDRGGVAGRGRPAGLCAPRPRHPPRIQPGGPAGDAGTGRGDPRHLGGRCCGAAAPLRGRLRGCGGGRLAHGPRAALAPGPRRGAAHPPRRPRRPDARGRYRGQWRGHPDADHPPALRRLLLALAALAGLGAALGLGIGLRTDLADFLPAGRTPASAFLVRELQSGAATTLLLAGIEGAPPAELARISRETAAGLRASGRFDFIGDGTLSLSEAEQAFLFRYRYLLSPETRPEAFTAAALRERLQALLDGLRSAASPLLTRFGFADPTGAFLGLAREFLGETRVETRDGAWLAAGKGPPRALLLARIAGSGGLDAASQQAAIAAFRAAYDAARPGPARLLLSGPGVFGAEAARAIRGDVELISLASLGLLGGFLWWRYRSLLLLGLVAVPLGAGTLAGFAATALVAGGAPHGIAFGFGMTMLGVTVDYPILLVSLRRPGEALADAAARIWPTLRLAAAAAATGLAAMLGSGFPGLVQLGVFAGSGLLTAASVTRWVLPALVPRARIAPQPMPRPVAAALRALRGRRRLAFGLVVVALLVLAASGGPRWQRDIAALSPVPAAAQALDAELRRQLGAPDVRLIIAVGPGTEAAVLAASERLGAAIRPLLGPEGALEALDLPSRWLPGPATQEARRAALPGADAAEAALREAIQGLPFRPGAFAPFLAALAESRALPPLTTAGLAQEAPTLAARLSPLLTRRDGTVRGVALAQGVRDPAALAAAVAALGDPAILLVDVKAETEGLLTDYGRATLLWALAGGGVALGLLALGLGGPGAALRVAAPIGGALLVTLAALAVLGEALTLFHLASLLLLAGLAIDYSLFLARAPDPFSDAEVALGAVLNCAACTLLTFGLLSLCGTPVLRGIGLTVSCGVASAFLLACMLAPRLADA</sequence>
<evidence type="ECO:0000313" key="10">
    <source>
        <dbReference type="Proteomes" id="UP000295096"/>
    </source>
</evidence>
<dbReference type="AlphaFoldDB" id="A0A4R5QB18"/>
<evidence type="ECO:0000256" key="2">
    <source>
        <dbReference type="ARBA" id="ARBA00022475"/>
    </source>
</evidence>
<keyword evidence="5 7" id="KW-0472">Membrane</keyword>
<feature type="region of interest" description="Disordered" evidence="6">
    <location>
        <begin position="63"/>
        <end position="142"/>
    </location>
</feature>
<feature type="domain" description="Membrane transport protein MMPL" evidence="8">
    <location>
        <begin position="406"/>
        <end position="601"/>
    </location>
</feature>
<name>A0A4R5QB18_9PROT</name>
<feature type="region of interest" description="Disordered" evidence="6">
    <location>
        <begin position="1"/>
        <end position="30"/>
    </location>
</feature>
<feature type="transmembrane region" description="Helical" evidence="7">
    <location>
        <begin position="878"/>
        <end position="896"/>
    </location>
</feature>
<dbReference type="PANTHER" id="PTHR33406">
    <property type="entry name" value="MEMBRANE PROTEIN MJ1562-RELATED"/>
    <property type="match status" value="1"/>
</dbReference>
<evidence type="ECO:0000256" key="3">
    <source>
        <dbReference type="ARBA" id="ARBA00022692"/>
    </source>
</evidence>
<dbReference type="InterPro" id="IPR004869">
    <property type="entry name" value="MMPL_dom"/>
</dbReference>
<accession>A0A4R5QB18</accession>
<evidence type="ECO:0000256" key="5">
    <source>
        <dbReference type="ARBA" id="ARBA00023136"/>
    </source>
</evidence>
<evidence type="ECO:0000313" key="9">
    <source>
        <dbReference type="EMBL" id="TDH60270.1"/>
    </source>
</evidence>
<feature type="transmembrane region" description="Helical" evidence="7">
    <location>
        <begin position="512"/>
        <end position="533"/>
    </location>
</feature>
<feature type="transmembrane region" description="Helical" evidence="7">
    <location>
        <begin position="553"/>
        <end position="572"/>
    </location>
</feature>
<keyword evidence="10" id="KW-1185">Reference proteome</keyword>
<gene>
    <name evidence="9" type="ORF">E2C06_22905</name>
</gene>
<feature type="region of interest" description="Disordered" evidence="6">
    <location>
        <begin position="172"/>
        <end position="211"/>
    </location>
</feature>
<dbReference type="EMBL" id="SMSJ01000041">
    <property type="protein sequence ID" value="TDH60270.1"/>
    <property type="molecule type" value="Genomic_DNA"/>
</dbReference>
<evidence type="ECO:0000259" key="8">
    <source>
        <dbReference type="Pfam" id="PF03176"/>
    </source>
</evidence>
<evidence type="ECO:0000256" key="7">
    <source>
        <dbReference type="SAM" id="Phobius"/>
    </source>
</evidence>
<dbReference type="GO" id="GO:0005886">
    <property type="term" value="C:plasma membrane"/>
    <property type="evidence" value="ECO:0007669"/>
    <property type="project" value="UniProtKB-SubCell"/>
</dbReference>
<feature type="compositionally biased region" description="Low complexity" evidence="6">
    <location>
        <begin position="8"/>
        <end position="21"/>
    </location>
</feature>
<dbReference type="Gene3D" id="1.20.1640.10">
    <property type="entry name" value="Multidrug efflux transporter AcrB transmembrane domain"/>
    <property type="match status" value="1"/>
</dbReference>
<comment type="caution">
    <text evidence="9">The sequence shown here is derived from an EMBL/GenBank/DDBJ whole genome shotgun (WGS) entry which is preliminary data.</text>
</comment>
<evidence type="ECO:0000256" key="1">
    <source>
        <dbReference type="ARBA" id="ARBA00004651"/>
    </source>
</evidence>
<comment type="subcellular location">
    <subcellularLocation>
        <location evidence="1">Cell membrane</location>
        <topology evidence="1">Multi-pass membrane protein</topology>
    </subcellularLocation>
</comment>